<sequence>MAAWRLTLSVCVCVSLCVSEVRGGSYVSAKMNQTIHSLLRRYKTQEVFNGKPVFPRPFMTGKTETKMVLMGGVLQTYDTLIGRMLDRLPTSSPDVQQSESAVASDAVALGSSSMRNELTYIRGKIQELKNIHFKEQEKLLQRLQDLGQIQMDNQVIQHKALWELLPLYEEASELSNSVMMRRRRRRQTKGLKLPYP</sequence>
<proteinExistence type="inferred from homology"/>
<accession>A0A8C5D0Q4</accession>
<evidence type="ECO:0000313" key="7">
    <source>
        <dbReference type="Ensembl" id="ENSGWIP00000000406.1"/>
    </source>
</evidence>
<feature type="chain" id="PRO_5034977793" evidence="6">
    <location>
        <begin position="24"/>
        <end position="196"/>
    </location>
</feature>
<dbReference type="RefSeq" id="XP_028306485.1">
    <property type="nucleotide sequence ID" value="XM_028450684.1"/>
</dbReference>
<dbReference type="Gene3D" id="1.20.1250.10">
    <property type="match status" value="1"/>
</dbReference>
<protein>
    <submittedName>
        <fullName evidence="7">Interferon gamma-like</fullName>
    </submittedName>
</protein>
<dbReference type="PANTHER" id="PTHR11419">
    <property type="entry name" value="INTERFERON GAMMA"/>
    <property type="match status" value="1"/>
</dbReference>
<dbReference type="GO" id="GO:0005133">
    <property type="term" value="F:type II interferon receptor binding"/>
    <property type="evidence" value="ECO:0007669"/>
    <property type="project" value="InterPro"/>
</dbReference>
<gene>
    <name evidence="7" type="primary">LOC114465584</name>
</gene>
<dbReference type="Proteomes" id="UP000694680">
    <property type="component" value="Chromosome 6"/>
</dbReference>
<keyword evidence="4" id="KW-0964">Secreted</keyword>
<dbReference type="InterPro" id="IPR009079">
    <property type="entry name" value="4_helix_cytokine-like_core"/>
</dbReference>
<comment type="similarity">
    <text evidence="2">Belongs to the type II (or gamma) interferon family.</text>
</comment>
<evidence type="ECO:0000256" key="6">
    <source>
        <dbReference type="SAM" id="SignalP"/>
    </source>
</evidence>
<keyword evidence="5" id="KW-0325">Glycoprotein</keyword>
<organism evidence="7 8">
    <name type="scientific">Gouania willdenowi</name>
    <name type="common">Blunt-snouted clingfish</name>
    <name type="synonym">Lepadogaster willdenowi</name>
    <dbReference type="NCBI Taxonomy" id="441366"/>
    <lineage>
        <taxon>Eukaryota</taxon>
        <taxon>Metazoa</taxon>
        <taxon>Chordata</taxon>
        <taxon>Craniata</taxon>
        <taxon>Vertebrata</taxon>
        <taxon>Euteleostomi</taxon>
        <taxon>Actinopterygii</taxon>
        <taxon>Neopterygii</taxon>
        <taxon>Teleostei</taxon>
        <taxon>Neoteleostei</taxon>
        <taxon>Acanthomorphata</taxon>
        <taxon>Ovalentaria</taxon>
        <taxon>Blenniimorphae</taxon>
        <taxon>Blenniiformes</taxon>
        <taxon>Gobiesocoidei</taxon>
        <taxon>Gobiesocidae</taxon>
        <taxon>Gobiesocinae</taxon>
        <taxon>Gouania</taxon>
    </lineage>
</organism>
<dbReference type="AlphaFoldDB" id="A0A8C5D0Q4"/>
<keyword evidence="6" id="KW-0732">Signal</keyword>
<dbReference type="SUPFAM" id="SSF47266">
    <property type="entry name" value="4-helical cytokines"/>
    <property type="match status" value="1"/>
</dbReference>
<feature type="signal peptide" evidence="6">
    <location>
        <begin position="1"/>
        <end position="23"/>
    </location>
</feature>
<comment type="subcellular location">
    <subcellularLocation>
        <location evidence="1">Secreted</location>
    </subcellularLocation>
</comment>
<dbReference type="GO" id="GO:0006955">
    <property type="term" value="P:immune response"/>
    <property type="evidence" value="ECO:0007669"/>
    <property type="project" value="InterPro"/>
</dbReference>
<dbReference type="InterPro" id="IPR002069">
    <property type="entry name" value="Interferon_gamma"/>
</dbReference>
<evidence type="ECO:0000256" key="4">
    <source>
        <dbReference type="ARBA" id="ARBA00022525"/>
    </source>
</evidence>
<dbReference type="GeneID" id="114465584"/>
<reference evidence="7" key="1">
    <citation type="submission" date="2020-06" db="EMBL/GenBank/DDBJ databases">
        <authorList>
            <consortium name="Wellcome Sanger Institute Data Sharing"/>
        </authorList>
    </citation>
    <scope>NUCLEOTIDE SEQUENCE [LARGE SCALE GENOMIC DNA]</scope>
</reference>
<evidence type="ECO:0000256" key="5">
    <source>
        <dbReference type="ARBA" id="ARBA00023180"/>
    </source>
</evidence>
<reference evidence="7" key="3">
    <citation type="submission" date="2025-09" db="UniProtKB">
        <authorList>
            <consortium name="Ensembl"/>
        </authorList>
    </citation>
    <scope>IDENTIFICATION</scope>
</reference>
<dbReference type="GO" id="GO:0005615">
    <property type="term" value="C:extracellular space"/>
    <property type="evidence" value="ECO:0007669"/>
    <property type="project" value="UniProtKB-KW"/>
</dbReference>
<evidence type="ECO:0000256" key="3">
    <source>
        <dbReference type="ARBA" id="ARBA00022514"/>
    </source>
</evidence>
<dbReference type="GO" id="GO:0005125">
    <property type="term" value="F:cytokine activity"/>
    <property type="evidence" value="ECO:0007669"/>
    <property type="project" value="UniProtKB-KW"/>
</dbReference>
<dbReference type="OrthoDB" id="8957647at2759"/>
<name>A0A8C5D0Q4_GOUWI</name>
<dbReference type="Ensembl" id="ENSGWIT00000000453.1">
    <property type="protein sequence ID" value="ENSGWIP00000000406.1"/>
    <property type="gene ID" value="ENSGWIG00000000273.1"/>
</dbReference>
<evidence type="ECO:0000256" key="1">
    <source>
        <dbReference type="ARBA" id="ARBA00004613"/>
    </source>
</evidence>
<keyword evidence="8" id="KW-1185">Reference proteome</keyword>
<dbReference type="PANTHER" id="PTHR11419:SF0">
    <property type="entry name" value="INTERFERON GAMMA"/>
    <property type="match status" value="1"/>
</dbReference>
<evidence type="ECO:0000256" key="2">
    <source>
        <dbReference type="ARBA" id="ARBA00007566"/>
    </source>
</evidence>
<evidence type="ECO:0000313" key="8">
    <source>
        <dbReference type="Proteomes" id="UP000694680"/>
    </source>
</evidence>
<keyword evidence="3" id="KW-0202">Cytokine</keyword>
<reference evidence="7" key="2">
    <citation type="submission" date="2025-08" db="UniProtKB">
        <authorList>
            <consortium name="Ensembl"/>
        </authorList>
    </citation>
    <scope>IDENTIFICATION</scope>
</reference>